<dbReference type="SUPFAM" id="SSF48179">
    <property type="entry name" value="6-phosphogluconate dehydrogenase C-terminal domain-like"/>
    <property type="match status" value="1"/>
</dbReference>
<keyword evidence="9" id="KW-1185">Reference proteome</keyword>
<evidence type="ECO:0000256" key="3">
    <source>
        <dbReference type="ARBA" id="ARBA00023002"/>
    </source>
</evidence>
<evidence type="ECO:0000256" key="4">
    <source>
        <dbReference type="HAMAP-Rule" id="MF_01925"/>
    </source>
</evidence>
<evidence type="ECO:0000313" key="9">
    <source>
        <dbReference type="Proteomes" id="UP000721236"/>
    </source>
</evidence>
<comment type="caution">
    <text evidence="8">The sequence shown here is derived from an EMBL/GenBank/DDBJ whole genome shotgun (WGS) entry which is preliminary data.</text>
</comment>
<gene>
    <name evidence="8" type="primary">proC_1</name>
    <name evidence="4" type="synonym">proC</name>
    <name evidence="8" type="ORF">LMG21510_00637</name>
</gene>
<keyword evidence="4" id="KW-0028">Amino-acid biosynthesis</keyword>
<dbReference type="Proteomes" id="UP000721236">
    <property type="component" value="Unassembled WGS sequence"/>
</dbReference>
<dbReference type="NCBIfam" id="TIGR00112">
    <property type="entry name" value="proC"/>
    <property type="match status" value="1"/>
</dbReference>
<evidence type="ECO:0000256" key="5">
    <source>
        <dbReference type="NCBIfam" id="TIGR00112"/>
    </source>
</evidence>
<dbReference type="Pfam" id="PF14748">
    <property type="entry name" value="P5CR_dimer"/>
    <property type="match status" value="1"/>
</dbReference>
<dbReference type="PIRSF" id="PIRSF000193">
    <property type="entry name" value="Pyrrol-5-carb_rd"/>
    <property type="match status" value="1"/>
</dbReference>
<dbReference type="HAMAP" id="MF_01925">
    <property type="entry name" value="P5C_reductase"/>
    <property type="match status" value="1"/>
</dbReference>
<dbReference type="InterPro" id="IPR036291">
    <property type="entry name" value="NAD(P)-bd_dom_sf"/>
</dbReference>
<keyword evidence="4" id="KW-0963">Cytoplasm</keyword>
<evidence type="ECO:0000256" key="2">
    <source>
        <dbReference type="ARBA" id="ARBA00022857"/>
    </source>
</evidence>
<dbReference type="PANTHER" id="PTHR11645:SF0">
    <property type="entry name" value="PYRROLINE-5-CARBOXYLATE REDUCTASE 3"/>
    <property type="match status" value="1"/>
</dbReference>
<dbReference type="InterPro" id="IPR008927">
    <property type="entry name" value="6-PGluconate_DH-like_C_sf"/>
</dbReference>
<dbReference type="EC" id="1.5.1.2" evidence="4 5"/>
<dbReference type="GO" id="GO:0004735">
    <property type="term" value="F:pyrroline-5-carboxylate reductase activity"/>
    <property type="evidence" value="ECO:0007669"/>
    <property type="project" value="UniProtKB-EC"/>
</dbReference>
<protein>
    <recommendedName>
        <fullName evidence="4 5">Pyrroline-5-carboxylate reductase</fullName>
        <shortName evidence="4">P5C reductase</shortName>
        <shortName evidence="4">P5CR</shortName>
        <ecNumber evidence="4 5">1.5.1.2</ecNumber>
    </recommendedName>
    <alternativeName>
        <fullName evidence="4">PCA reductase</fullName>
    </alternativeName>
</protein>
<accession>A0ABM8WI29</accession>
<dbReference type="SUPFAM" id="SSF51735">
    <property type="entry name" value="NAD(P)-binding Rossmann-fold domains"/>
    <property type="match status" value="1"/>
</dbReference>
<comment type="catalytic activity">
    <reaction evidence="4">
        <text>L-proline + NAD(+) = (S)-1-pyrroline-5-carboxylate + NADH + 2 H(+)</text>
        <dbReference type="Rhea" id="RHEA:14105"/>
        <dbReference type="ChEBI" id="CHEBI:15378"/>
        <dbReference type="ChEBI" id="CHEBI:17388"/>
        <dbReference type="ChEBI" id="CHEBI:57540"/>
        <dbReference type="ChEBI" id="CHEBI:57945"/>
        <dbReference type="ChEBI" id="CHEBI:60039"/>
        <dbReference type="EC" id="1.5.1.2"/>
    </reaction>
</comment>
<comment type="similarity">
    <text evidence="1 4">Belongs to the pyrroline-5-carboxylate reductase family.</text>
</comment>
<comment type="pathway">
    <text evidence="4">Amino-acid biosynthesis; L-proline biosynthesis; L-proline from L-glutamate 5-semialdehyde: step 1/1.</text>
</comment>
<dbReference type="Pfam" id="PF03807">
    <property type="entry name" value="F420_oxidored"/>
    <property type="match status" value="1"/>
</dbReference>
<evidence type="ECO:0000259" key="7">
    <source>
        <dbReference type="Pfam" id="PF14748"/>
    </source>
</evidence>
<dbReference type="InterPro" id="IPR029036">
    <property type="entry name" value="P5CR_dimer"/>
</dbReference>
<feature type="domain" description="Pyrroline-5-carboxylate reductase dimerisation" evidence="7">
    <location>
        <begin position="148"/>
        <end position="251"/>
    </location>
</feature>
<comment type="subcellular location">
    <subcellularLocation>
        <location evidence="4">Cytoplasm</location>
    </subcellularLocation>
</comment>
<dbReference type="Gene3D" id="3.40.50.720">
    <property type="entry name" value="NAD(P)-binding Rossmann-like Domain"/>
    <property type="match status" value="1"/>
</dbReference>
<dbReference type="PANTHER" id="PTHR11645">
    <property type="entry name" value="PYRROLINE-5-CARBOXYLATE REDUCTASE"/>
    <property type="match status" value="1"/>
</dbReference>
<sequence>MATALIGGLVRGGMPPCAIHVIEPVAATRERLAAEYGVAVAPLADAALGGMDMVVWAVKPQHFDEAARQVARFTAQALHVSVAAGISTQSMAQWLGTGRVVRAMPNTPALIGQGITGLFAAAGVSAADRGMVQTLVAPTGELLWVEQERLIDAVTAVSGSGPAYVFYVMESMVAAGVQMGLEANQARRLVGATVAGAAALANASDDSLESLRERVTSKGGTTFAAINSLAEAGLPQAFVEAMWAANRRAAEISAQQGG</sequence>
<dbReference type="InterPro" id="IPR028939">
    <property type="entry name" value="P5C_Rdtase_cat_N"/>
</dbReference>
<dbReference type="EMBL" id="CAJZAH010000001">
    <property type="protein sequence ID" value="CAG9167055.1"/>
    <property type="molecule type" value="Genomic_DNA"/>
</dbReference>
<keyword evidence="3 4" id="KW-0560">Oxidoreductase</keyword>
<comment type="catalytic activity">
    <reaction evidence="4">
        <text>L-proline + NADP(+) = (S)-1-pyrroline-5-carboxylate + NADPH + 2 H(+)</text>
        <dbReference type="Rhea" id="RHEA:14109"/>
        <dbReference type="ChEBI" id="CHEBI:15378"/>
        <dbReference type="ChEBI" id="CHEBI:17388"/>
        <dbReference type="ChEBI" id="CHEBI:57783"/>
        <dbReference type="ChEBI" id="CHEBI:58349"/>
        <dbReference type="ChEBI" id="CHEBI:60039"/>
        <dbReference type="EC" id="1.5.1.2"/>
    </reaction>
</comment>
<reference evidence="8 9" key="1">
    <citation type="submission" date="2021-08" db="EMBL/GenBank/DDBJ databases">
        <authorList>
            <person name="Peeters C."/>
        </authorList>
    </citation>
    <scope>NUCLEOTIDE SEQUENCE [LARGE SCALE GENOMIC DNA]</scope>
    <source>
        <strain evidence="8 9">LMG 21510</strain>
    </source>
</reference>
<dbReference type="Gene3D" id="1.10.3730.10">
    <property type="entry name" value="ProC C-terminal domain-like"/>
    <property type="match status" value="1"/>
</dbReference>
<proteinExistence type="inferred from homology"/>
<evidence type="ECO:0000256" key="1">
    <source>
        <dbReference type="ARBA" id="ARBA00005525"/>
    </source>
</evidence>
<dbReference type="RefSeq" id="WP_224039586.1">
    <property type="nucleotide sequence ID" value="NZ_CAJZAH010000001.1"/>
</dbReference>
<organism evidence="8 9">
    <name type="scientific">Cupriavidus respiraculi</name>
    <dbReference type="NCBI Taxonomy" id="195930"/>
    <lineage>
        <taxon>Bacteria</taxon>
        <taxon>Pseudomonadati</taxon>
        <taxon>Pseudomonadota</taxon>
        <taxon>Betaproteobacteria</taxon>
        <taxon>Burkholderiales</taxon>
        <taxon>Burkholderiaceae</taxon>
        <taxon>Cupriavidus</taxon>
    </lineage>
</organism>
<dbReference type="InterPro" id="IPR000304">
    <property type="entry name" value="Pyrroline-COOH_reductase"/>
</dbReference>
<evidence type="ECO:0000259" key="6">
    <source>
        <dbReference type="Pfam" id="PF03807"/>
    </source>
</evidence>
<evidence type="ECO:0000313" key="8">
    <source>
        <dbReference type="EMBL" id="CAG9167055.1"/>
    </source>
</evidence>
<name>A0ABM8WI29_9BURK</name>
<feature type="domain" description="Pyrroline-5-carboxylate reductase catalytic N-terminal" evidence="6">
    <location>
        <begin position="1"/>
        <end position="85"/>
    </location>
</feature>
<comment type="function">
    <text evidence="4">Catalyzes the reduction of 1-pyrroline-5-carboxylate (PCA) to L-proline.</text>
</comment>
<keyword evidence="2 4" id="KW-0521">NADP</keyword>
<keyword evidence="4" id="KW-0641">Proline biosynthesis</keyword>